<dbReference type="RefSeq" id="WP_172664758.1">
    <property type="nucleotide sequence ID" value="NZ_FNGY01000003.1"/>
</dbReference>
<reference evidence="2" key="1">
    <citation type="submission" date="2016-10" db="EMBL/GenBank/DDBJ databases">
        <authorList>
            <person name="Varghese N."/>
            <person name="Submissions S."/>
        </authorList>
    </citation>
    <scope>NUCLEOTIDE SEQUENCE [LARGE SCALE GENOMIC DNA]</scope>
    <source>
        <strain evidence="2">DSM 19110</strain>
    </source>
</reference>
<protein>
    <submittedName>
        <fullName evidence="1">Uncharacterized protein</fullName>
    </submittedName>
</protein>
<keyword evidence="2" id="KW-1185">Reference proteome</keyword>
<gene>
    <name evidence="1" type="ORF">SAMN05421820_103466</name>
</gene>
<name>A0A1G9S5A1_9SPHI</name>
<sequence>MEEGVDYYLNEDGLMVFTAAYHLKRGYCCKNKCRHCPWGFGKKKAKPKEEKDT</sequence>
<dbReference type="Proteomes" id="UP000183200">
    <property type="component" value="Unassembled WGS sequence"/>
</dbReference>
<evidence type="ECO:0000313" key="2">
    <source>
        <dbReference type="Proteomes" id="UP000183200"/>
    </source>
</evidence>
<evidence type="ECO:0000313" key="1">
    <source>
        <dbReference type="EMBL" id="SDM30497.1"/>
    </source>
</evidence>
<dbReference type="Pfam" id="PF17653">
    <property type="entry name" value="DUF5522"/>
    <property type="match status" value="1"/>
</dbReference>
<organism evidence="1 2">
    <name type="scientific">Pedobacter steynii</name>
    <dbReference type="NCBI Taxonomy" id="430522"/>
    <lineage>
        <taxon>Bacteria</taxon>
        <taxon>Pseudomonadati</taxon>
        <taxon>Bacteroidota</taxon>
        <taxon>Sphingobacteriia</taxon>
        <taxon>Sphingobacteriales</taxon>
        <taxon>Sphingobacteriaceae</taxon>
        <taxon>Pedobacter</taxon>
    </lineage>
</organism>
<accession>A0A1G9S5A1</accession>
<dbReference type="EMBL" id="FNGY01000003">
    <property type="protein sequence ID" value="SDM30497.1"/>
    <property type="molecule type" value="Genomic_DNA"/>
</dbReference>
<dbReference type="AlphaFoldDB" id="A0A1G9S5A1"/>
<proteinExistence type="predicted"/>
<dbReference type="InterPro" id="IPR040807">
    <property type="entry name" value="DUF5522"/>
</dbReference>